<dbReference type="PROSITE" id="PS51272">
    <property type="entry name" value="SLH"/>
    <property type="match status" value="3"/>
</dbReference>
<keyword evidence="6" id="KW-1185">Reference proteome</keyword>
<dbReference type="Gene3D" id="2.60.40.10">
    <property type="entry name" value="Immunoglobulins"/>
    <property type="match status" value="2"/>
</dbReference>
<feature type="domain" description="SLH" evidence="3">
    <location>
        <begin position="2334"/>
        <end position="2392"/>
    </location>
</feature>
<dbReference type="Pfam" id="PF23355">
    <property type="entry name" value="IFT52_GIFT"/>
    <property type="match status" value="1"/>
</dbReference>
<dbReference type="SUPFAM" id="SSF89550">
    <property type="entry name" value="PHP domain-like"/>
    <property type="match status" value="1"/>
</dbReference>
<dbReference type="PROSITE" id="PS51841">
    <property type="entry name" value="LTD"/>
    <property type="match status" value="1"/>
</dbReference>
<dbReference type="InterPro" id="IPR055458">
    <property type="entry name" value="IFT52_GIFT"/>
</dbReference>
<feature type="domain" description="LTD" evidence="4">
    <location>
        <begin position="397"/>
        <end position="517"/>
    </location>
</feature>
<reference evidence="5 6" key="1">
    <citation type="submission" date="2022-05" db="EMBL/GenBank/DDBJ databases">
        <title>Genome Sequencing of Bee-Associated Microbes.</title>
        <authorList>
            <person name="Dunlap C."/>
        </authorList>
    </citation>
    <scope>NUCLEOTIDE SEQUENCE [LARGE SCALE GENOMIC DNA]</scope>
    <source>
        <strain evidence="5 6">NRRL B-14421</strain>
    </source>
</reference>
<dbReference type="SMART" id="SM00635">
    <property type="entry name" value="BID_2"/>
    <property type="match status" value="2"/>
</dbReference>
<dbReference type="InterPro" id="IPR036700">
    <property type="entry name" value="BOBF_sf"/>
</dbReference>
<dbReference type="SUPFAM" id="SSF52317">
    <property type="entry name" value="Class I glutamine amidotransferase-like"/>
    <property type="match status" value="1"/>
</dbReference>
<feature type="domain" description="SLH" evidence="3">
    <location>
        <begin position="2459"/>
        <end position="2515"/>
    </location>
</feature>
<dbReference type="InterPro" id="IPR001119">
    <property type="entry name" value="SLH_dom"/>
</dbReference>
<feature type="region of interest" description="Disordered" evidence="1">
    <location>
        <begin position="2125"/>
        <end position="2146"/>
    </location>
</feature>
<keyword evidence="2" id="KW-0732">Signal</keyword>
<proteinExistence type="predicted"/>
<dbReference type="InterPro" id="IPR008964">
    <property type="entry name" value="Invasin/intimin_cell_adhesion"/>
</dbReference>
<dbReference type="InterPro" id="IPR029062">
    <property type="entry name" value="Class_I_gatase-like"/>
</dbReference>
<organism evidence="5 6">
    <name type="scientific">Paenibacillus alginolyticus</name>
    <dbReference type="NCBI Taxonomy" id="59839"/>
    <lineage>
        <taxon>Bacteria</taxon>
        <taxon>Bacillati</taxon>
        <taxon>Bacillota</taxon>
        <taxon>Bacilli</taxon>
        <taxon>Bacillales</taxon>
        <taxon>Paenibacillaceae</taxon>
        <taxon>Paenibacillus</taxon>
    </lineage>
</organism>
<dbReference type="SUPFAM" id="SSF101756">
    <property type="entry name" value="Hypothetical protein YgiW"/>
    <property type="match status" value="1"/>
</dbReference>
<dbReference type="InterPro" id="IPR003343">
    <property type="entry name" value="Big_2"/>
</dbReference>
<dbReference type="SUPFAM" id="SSF49373">
    <property type="entry name" value="Invasin/intimin cell-adhesion fragments"/>
    <property type="match status" value="2"/>
</dbReference>
<name>A0ABT4GG94_9BACL</name>
<dbReference type="InterPro" id="IPR016195">
    <property type="entry name" value="Pol/histidinol_Pase-like"/>
</dbReference>
<dbReference type="RefSeq" id="WP_268616641.1">
    <property type="nucleotide sequence ID" value="NZ_JAMDMX010000066.1"/>
</dbReference>
<dbReference type="Gene3D" id="2.60.40.1080">
    <property type="match status" value="2"/>
</dbReference>
<dbReference type="NCBIfam" id="NF038032">
    <property type="entry name" value="CehA_McbA_metalo"/>
    <property type="match status" value="1"/>
</dbReference>
<dbReference type="EMBL" id="JAMDMX010000066">
    <property type="protein sequence ID" value="MCY9695216.1"/>
    <property type="molecule type" value="Genomic_DNA"/>
</dbReference>
<evidence type="ECO:0000259" key="3">
    <source>
        <dbReference type="PROSITE" id="PS51272"/>
    </source>
</evidence>
<evidence type="ECO:0000313" key="5">
    <source>
        <dbReference type="EMBL" id="MCY9695216.1"/>
    </source>
</evidence>
<dbReference type="Gene3D" id="3.20.20.140">
    <property type="entry name" value="Metal-dependent hydrolases"/>
    <property type="match status" value="1"/>
</dbReference>
<feature type="signal peptide" evidence="2">
    <location>
        <begin position="1"/>
        <end position="33"/>
    </location>
</feature>
<dbReference type="Pfam" id="PF00395">
    <property type="entry name" value="SLH"/>
    <property type="match status" value="3"/>
</dbReference>
<comment type="caution">
    <text evidence="5">The sequence shown here is derived from an EMBL/GenBank/DDBJ whole genome shotgun (WGS) entry which is preliminary data.</text>
</comment>
<evidence type="ECO:0000256" key="2">
    <source>
        <dbReference type="SAM" id="SignalP"/>
    </source>
</evidence>
<evidence type="ECO:0000256" key="1">
    <source>
        <dbReference type="SAM" id="MobiDB-lite"/>
    </source>
</evidence>
<dbReference type="Proteomes" id="UP001527099">
    <property type="component" value="Unassembled WGS sequence"/>
</dbReference>
<feature type="chain" id="PRO_5045682138" evidence="2">
    <location>
        <begin position="34"/>
        <end position="2515"/>
    </location>
</feature>
<accession>A0ABT4GG94</accession>
<dbReference type="Pfam" id="PF02368">
    <property type="entry name" value="Big_2"/>
    <property type="match status" value="2"/>
</dbReference>
<dbReference type="InterPro" id="IPR001322">
    <property type="entry name" value="Lamin_tail_dom"/>
</dbReference>
<sequence length="2515" mass="267731">MFNFISKHKKWHSIVMTLIMLVTMVLPVRQAMATTDTLVEWKNLSTQNATSGIPANFDPIKKTISAVGAGGTYSYSAGPISGDAAISQNGWKTTTPSYWQVSFATTGYSQIQLSSKQASSGTGPRDFKLQYNLDNSLDESKWIDLKSYSVGNSGNSDWTTGTLSNIDLPLANDKSVVYVRWLVSSSSLTVAGNAIAAGGTGTGSSRIADIIITGTPLNPGQSTAVTGVTLNNTAPSMTVGGSVYGLIANVSPTDATNKMVTWSSSNAAVASVNSSGVVTPLTEGTAVITATTADGGFTATSTVTVAPAPVQTKTANPVASKLTFPSLTSVTGSAGAVAGSVLVSVYADSNKITQIGSGTSAADGSFNLTLSNLQSQTTIYVTAQENGKDSSDPVAVTFMATQVINPGDVVLSQLYVNGGNSGAFYKTKFIELYNNTDKDINLNGWSIAYTSAATMSFGAGKPLSGTIKAHGYFLITFQTGTAGKDLPIATDLDVAGLTTSGSTGGAIVLAKKTTAVTGVTDPDVVDLLAYTNAATTVFKNPLYWGQPFVATNVGSGTILRLTNAGSDPRGAIGFNNGWFTKDPSKDFVVNTPASTSNPAEVIIRNSNYMLSPDASKITFTTSGATSTVVGTAGAVPASSMVKAYLESNGTVSNTVQAKSAADGSFTLSFPVSGSSVYLTHTDTQESKYTRIDVTGYTSTVTTIDQLRKNDTNGLPLNIGYSAMIEGVVSSSNKALGPEKTNFYIQDATGGINVIGGTDPSVPIQLGHKMRITGKLAFTAGTTQFIPASMLDEGGNTLPSTTPMTLNSWNAYANTEPMEGKLVSFKGKVTNIPASGPDYNVTVTDDSDNTAIVSILSTTGIDVAGGAVTLGETYTFTGIVKQSKQASPYTSGYALLPRKAGDIQGELQLMHTPLQKAYIGVDTNFKATAKFADSVTIWYKGQSDMTYTSVAMVSADKLNYNGKIATASMPAGKLLYYIEAINGGNVKNVGSVVEPITIDVVEDKDGPAYADFLPLEGDEIETKHPAISASMEDANGVDQTSVKIWIDGVNDFTAKAAITETRVKLTLTPSDDLSTGEHSVTISGKDKLGNESTRTWKFKVAERFTGGNHYYGTTHNHTDISHDATGTPEDALKAAMAHDYDFFAFSDHSHDIDASQVGSDTVDHNGMPERTGGSDWALTKSLAKNYTKDGSFVVFPAFEMTSTTWGHSNVFGTSNFIDRVESGGKYQNLQNYYAWVLTYDNIVAQFNHPAMSANAFDNFIPYDKNVDRLFTMLEVGNGSGKYSYANAQEKLFSALDLGWHVAPTYGEDNHDATWGQTKKRTVIVANDLSQDSLMEAMRKMRVYFTEDSNAKLDVSASGWYMGSTTDTKNLQFNIVGSDSVLEQQTDPKYSYLKTISDDNIAKVELLTNGGRVIDSYTPTENQTSFTWTPTVNVIGGQQWFITRVTQKDGDRIYSSPIWSPVEPVSVKVSDVTAVDGAIVGGYNAALKAGISNMGTVDITNMTAHFYYDQVDSGHLIGDAQISSLKVNQSTTASIVWNNPPTGNHTVIVIMNSVDQDLGDNRFEQVFTVKAPLGKTILIDASKQNENTTKDAGTYKDNLKLFTTMMRQQGYTVAENAVTITDDVLKNVSVMYISHPASAYSSAEIAAISKFVGQGGSLYLAEKSNYGGSNQNLNAILSGAGSSLMVNNDGVFDETTDGNFWGTPLNSNFSVRVHPKPVSNNLTDFVSTIEYYSGSSLAKNDGTGNKVALTNTDSITILVRGNESTFQDSTQIKADTATYNVHTPNGKSGPALTDVTGGSAIPLVASEVVGNGRIVVSGMNIFNDKQMDQTYNPKGNDPVALNVVNWLSHLEPKVTNIADARKLPEGTQVLIQGKVTTAAGVFFDAAYVQDDTGGIMAFNEVPVGTLKFGDVIRVYGHIKIFENNTEIEFDKFTNSIVQVSSGTPIEPKIVNTKDSVSDTYQGQLVKVTGKVTARPDDTTYLIDDGSGEVMVFVDGFIINQSGPIPQLKVGGTLEAVGLSGKYAMGDRIRVRDTKELKQIVGVQVPVTGVTLNKSTLSLTVGSSETLTATVAPDTATNKAVKWSTSDSKVATVVDGVVTAMKAGKATITVKTTDGNFEASTVVTVTAASDPDTNGGRGDTSSSSTNIEPTGTVKVTIDQLKTQESGKATVVIKPDTTEVKLPSNTSELLANNKLEIKSDKLKLELPTDLLKQLENKFTTEELKDSTISLKMNPLSVTAAEAIITQSKISSNAGIKLAGDVYEFSLSITSADGKTEYLAKFNQPITIRLKVDPNINKKEAGIFYISDRGDLEYIGGEYKDGEMVAQISHFSKYAVLEVKKAFNDLPVSHWAHNVITELTSKQILSGTSQTTFEPSRSITRAEFTAMLVKAWKLNESDKVVFSDVSANAWYAKAVASAYTAGIISGKTSNQFDPNGLITREEMVTMMMRSYEVHTGKKLEAISDSSFKDMDSVSSWAASSVQAAAKLGFIQGRALGQFDPSGITSRAEAAQVIYNLLYHS</sequence>
<gene>
    <name evidence="5" type="ORF">M5X19_20265</name>
</gene>
<feature type="domain" description="SLH" evidence="3">
    <location>
        <begin position="2393"/>
        <end position="2456"/>
    </location>
</feature>
<dbReference type="PANTHER" id="PTHR43308:SF5">
    <property type="entry name" value="S-LAYER PROTEIN _ PEPTIDOGLYCAN ENDO-BETA-N-ACETYLGLUCOSAMINIDASE"/>
    <property type="match status" value="1"/>
</dbReference>
<dbReference type="InterPro" id="IPR011635">
    <property type="entry name" value="CARDB"/>
</dbReference>
<dbReference type="PANTHER" id="PTHR43308">
    <property type="entry name" value="OUTER MEMBRANE PROTEIN ALPHA-RELATED"/>
    <property type="match status" value="1"/>
</dbReference>
<protein>
    <submittedName>
        <fullName evidence="5">S-layer homology domain-containing protein</fullName>
    </submittedName>
</protein>
<dbReference type="Pfam" id="PF00932">
    <property type="entry name" value="LTD"/>
    <property type="match status" value="1"/>
</dbReference>
<dbReference type="SUPFAM" id="SSF74853">
    <property type="entry name" value="Lamin A/C globular tail domain"/>
    <property type="match status" value="1"/>
</dbReference>
<dbReference type="Pfam" id="PF07705">
    <property type="entry name" value="CARDB"/>
    <property type="match status" value="1"/>
</dbReference>
<dbReference type="InterPro" id="IPR036415">
    <property type="entry name" value="Lamin_tail_dom_sf"/>
</dbReference>
<evidence type="ECO:0000259" key="4">
    <source>
        <dbReference type="PROSITE" id="PS51841"/>
    </source>
</evidence>
<evidence type="ECO:0000313" key="6">
    <source>
        <dbReference type="Proteomes" id="UP001527099"/>
    </source>
</evidence>
<dbReference type="InterPro" id="IPR013783">
    <property type="entry name" value="Ig-like_fold"/>
</dbReference>
<feature type="compositionally biased region" description="Polar residues" evidence="1">
    <location>
        <begin position="2136"/>
        <end position="2146"/>
    </location>
</feature>
<dbReference type="InterPro" id="IPR051465">
    <property type="entry name" value="Cell_Envelope_Struct_Comp"/>
</dbReference>